<reference evidence="2" key="1">
    <citation type="submission" date="2021-01" db="EMBL/GenBank/DDBJ databases">
        <authorList>
            <consortium name="Genoscope - CEA"/>
            <person name="William W."/>
        </authorList>
    </citation>
    <scope>NUCLEOTIDE SEQUENCE</scope>
</reference>
<proteinExistence type="predicted"/>
<keyword evidence="1" id="KW-1133">Transmembrane helix</keyword>
<organism evidence="2">
    <name type="scientific">Brassica napus</name>
    <name type="common">Rape</name>
    <dbReference type="NCBI Taxonomy" id="3708"/>
    <lineage>
        <taxon>Eukaryota</taxon>
        <taxon>Viridiplantae</taxon>
        <taxon>Streptophyta</taxon>
        <taxon>Embryophyta</taxon>
        <taxon>Tracheophyta</taxon>
        <taxon>Spermatophyta</taxon>
        <taxon>Magnoliopsida</taxon>
        <taxon>eudicotyledons</taxon>
        <taxon>Gunneridae</taxon>
        <taxon>Pentapetalae</taxon>
        <taxon>rosids</taxon>
        <taxon>malvids</taxon>
        <taxon>Brassicales</taxon>
        <taxon>Brassicaceae</taxon>
        <taxon>Brassiceae</taxon>
        <taxon>Brassica</taxon>
    </lineage>
</organism>
<keyword evidence="1" id="KW-0472">Membrane</keyword>
<accession>A0A816P4S2</accession>
<evidence type="ECO:0000256" key="1">
    <source>
        <dbReference type="SAM" id="Phobius"/>
    </source>
</evidence>
<keyword evidence="1" id="KW-0812">Transmembrane</keyword>
<feature type="transmembrane region" description="Helical" evidence="1">
    <location>
        <begin position="6"/>
        <end position="24"/>
    </location>
</feature>
<name>A0A816P4S2_BRANA</name>
<protein>
    <submittedName>
        <fullName evidence="2">(rape) hypothetical protein</fullName>
    </submittedName>
</protein>
<sequence>MLSVRLHICSCVNVFFFIFLYIWISIHKKGKGVSCEFVSCHVSHQSANPLLISCRYRCE</sequence>
<evidence type="ECO:0000313" key="2">
    <source>
        <dbReference type="EMBL" id="CAF2043390.1"/>
    </source>
</evidence>
<dbReference type="AlphaFoldDB" id="A0A816P4S2"/>
<dbReference type="Proteomes" id="UP001295469">
    <property type="component" value="Chromosome A09"/>
</dbReference>
<gene>
    <name evidence="2" type="ORF">DARMORV10_A09P30110.1</name>
</gene>
<dbReference type="EMBL" id="HG994363">
    <property type="protein sequence ID" value="CAF2043390.1"/>
    <property type="molecule type" value="Genomic_DNA"/>
</dbReference>